<gene>
    <name evidence="1" type="ORF">E6H05_04450</name>
</gene>
<evidence type="ECO:0000313" key="2">
    <source>
        <dbReference type="Proteomes" id="UP000318834"/>
    </source>
</evidence>
<organism evidence="1 2">
    <name type="scientific">Candidatus Segetimicrobium genomatis</name>
    <dbReference type="NCBI Taxonomy" id="2569760"/>
    <lineage>
        <taxon>Bacteria</taxon>
        <taxon>Bacillati</taxon>
        <taxon>Candidatus Sysuimicrobiota</taxon>
        <taxon>Candidatus Sysuimicrobiia</taxon>
        <taxon>Candidatus Sysuimicrobiales</taxon>
        <taxon>Candidatus Segetimicrobiaceae</taxon>
        <taxon>Candidatus Segetimicrobium</taxon>
    </lineage>
</organism>
<sequence>MRVALHPAAVVRARVPATLERSLQSALGAVYAPFFTVRGPDVLVVTLQETEWMRLAARFSSAAVERGLRLISIDEAPPDPAFVNRLARVVAAAGVPASTFPAFYRDHLVVPAEHAQRCLDTVLQLGIET</sequence>
<dbReference type="Proteomes" id="UP000318834">
    <property type="component" value="Unassembled WGS sequence"/>
</dbReference>
<dbReference type="AlphaFoldDB" id="A0A537IXT0"/>
<dbReference type="EMBL" id="VBAP01000029">
    <property type="protein sequence ID" value="TMI76129.1"/>
    <property type="molecule type" value="Genomic_DNA"/>
</dbReference>
<reference evidence="1 2" key="1">
    <citation type="journal article" date="2019" name="Nat. Microbiol.">
        <title>Mediterranean grassland soil C-N compound turnover is dependent on rainfall and depth, and is mediated by genomically divergent microorganisms.</title>
        <authorList>
            <person name="Diamond S."/>
            <person name="Andeer P.F."/>
            <person name="Li Z."/>
            <person name="Crits-Christoph A."/>
            <person name="Burstein D."/>
            <person name="Anantharaman K."/>
            <person name="Lane K.R."/>
            <person name="Thomas B.C."/>
            <person name="Pan C."/>
            <person name="Northen T.R."/>
            <person name="Banfield J.F."/>
        </authorList>
    </citation>
    <scope>NUCLEOTIDE SEQUENCE [LARGE SCALE GENOMIC DNA]</scope>
    <source>
        <strain evidence="1">NP_8</strain>
    </source>
</reference>
<name>A0A537IXT0_9BACT</name>
<dbReference type="Gene3D" id="3.30.2130.10">
    <property type="entry name" value="VC0802-like"/>
    <property type="match status" value="1"/>
</dbReference>
<evidence type="ECO:0000313" key="1">
    <source>
        <dbReference type="EMBL" id="TMI76129.1"/>
    </source>
</evidence>
<comment type="caution">
    <text evidence="1">The sequence shown here is derived from an EMBL/GenBank/DDBJ whole genome shotgun (WGS) entry which is preliminary data.</text>
</comment>
<proteinExistence type="predicted"/>
<protein>
    <recommendedName>
        <fullName evidence="3">Aspartate kinase</fullName>
    </recommendedName>
</protein>
<evidence type="ECO:0008006" key="3">
    <source>
        <dbReference type="Google" id="ProtNLM"/>
    </source>
</evidence>
<accession>A0A537IXT0</accession>